<sequence length="212" mass="21760">MVTARPRATWAGCTLALPSGWVDVPLDGRRRRAVGRLLRSAGPLPPGTERHLRRELDAFTARAAARGVESLHLCARSVDGVPLAASLTTSRAALPPGGIDAVQAALSSAGGTVERLPGVGGGAPAVLRASAAPGSVTYWCAGPRGTLLLLAFEAPVPELADAYRVLFDAVVATLRWEEAAAYPARPWPPLPPRVSSATSSSSSSAPAARGCS</sequence>
<protein>
    <submittedName>
        <fullName evidence="2">Uncharacterized protein</fullName>
    </submittedName>
</protein>
<evidence type="ECO:0000256" key="1">
    <source>
        <dbReference type="SAM" id="MobiDB-lite"/>
    </source>
</evidence>
<proteinExistence type="predicted"/>
<evidence type="ECO:0000313" key="2">
    <source>
        <dbReference type="EMBL" id="RKS80111.1"/>
    </source>
</evidence>
<feature type="region of interest" description="Disordered" evidence="1">
    <location>
        <begin position="185"/>
        <end position="212"/>
    </location>
</feature>
<evidence type="ECO:0000313" key="3">
    <source>
        <dbReference type="Proteomes" id="UP000281955"/>
    </source>
</evidence>
<gene>
    <name evidence="2" type="ORF">CLV35_0532</name>
</gene>
<dbReference type="Proteomes" id="UP000281955">
    <property type="component" value="Unassembled WGS sequence"/>
</dbReference>
<keyword evidence="3" id="KW-1185">Reference proteome</keyword>
<comment type="caution">
    <text evidence="2">The sequence shown here is derived from an EMBL/GenBank/DDBJ whole genome shotgun (WGS) entry which is preliminary data.</text>
</comment>
<dbReference type="InParanoid" id="A0A420XTP3"/>
<organism evidence="2 3">
    <name type="scientific">Motilibacter peucedani</name>
    <dbReference type="NCBI Taxonomy" id="598650"/>
    <lineage>
        <taxon>Bacteria</taxon>
        <taxon>Bacillati</taxon>
        <taxon>Actinomycetota</taxon>
        <taxon>Actinomycetes</taxon>
        <taxon>Motilibacterales</taxon>
        <taxon>Motilibacteraceae</taxon>
        <taxon>Motilibacter</taxon>
    </lineage>
</organism>
<accession>A0A420XTP3</accession>
<feature type="compositionally biased region" description="Low complexity" evidence="1">
    <location>
        <begin position="195"/>
        <end position="212"/>
    </location>
</feature>
<name>A0A420XTP3_9ACTN</name>
<dbReference type="AlphaFoldDB" id="A0A420XTP3"/>
<dbReference type="EMBL" id="RBWV01000009">
    <property type="protein sequence ID" value="RKS80111.1"/>
    <property type="molecule type" value="Genomic_DNA"/>
</dbReference>
<reference evidence="2 3" key="1">
    <citation type="submission" date="2018-10" db="EMBL/GenBank/DDBJ databases">
        <title>Genomic Encyclopedia of Archaeal and Bacterial Type Strains, Phase II (KMG-II): from individual species to whole genera.</title>
        <authorList>
            <person name="Goeker M."/>
        </authorList>
    </citation>
    <scope>NUCLEOTIDE SEQUENCE [LARGE SCALE GENOMIC DNA]</scope>
    <source>
        <strain evidence="2 3">RP-AC37</strain>
    </source>
</reference>